<organism evidence="3 4">
    <name type="scientific">Tsukamurella tyrosinosolvens</name>
    <dbReference type="NCBI Taxonomy" id="57704"/>
    <lineage>
        <taxon>Bacteria</taxon>
        <taxon>Bacillati</taxon>
        <taxon>Actinomycetota</taxon>
        <taxon>Actinomycetes</taxon>
        <taxon>Mycobacteriales</taxon>
        <taxon>Tsukamurellaceae</taxon>
        <taxon>Tsukamurella</taxon>
    </lineage>
</organism>
<dbReference type="STRING" id="57704.SAMN04489793_4539"/>
<evidence type="ECO:0000313" key="3">
    <source>
        <dbReference type="EMBL" id="SED28715.1"/>
    </source>
</evidence>
<reference evidence="4" key="1">
    <citation type="submission" date="2016-10" db="EMBL/GenBank/DDBJ databases">
        <authorList>
            <person name="Varghese N."/>
            <person name="Submissions S."/>
        </authorList>
    </citation>
    <scope>NUCLEOTIDE SEQUENCE [LARGE SCALE GENOMIC DNA]</scope>
    <source>
        <strain evidence="4">DSM 44234</strain>
    </source>
</reference>
<keyword evidence="4" id="KW-1185">Reference proteome</keyword>
<accession>A0A1H4ZFS9</accession>
<protein>
    <submittedName>
        <fullName evidence="3">Pyridoxamine 5'-phosphate oxidase</fullName>
    </submittedName>
</protein>
<dbReference type="AlphaFoldDB" id="A0A1H4ZFS9"/>
<feature type="region of interest" description="Disordered" evidence="1">
    <location>
        <begin position="157"/>
        <end position="187"/>
    </location>
</feature>
<dbReference type="InterPro" id="IPR012349">
    <property type="entry name" value="Split_barrel_FMN-bd"/>
</dbReference>
<proteinExistence type="predicted"/>
<dbReference type="Proteomes" id="UP000182241">
    <property type="component" value="Unassembled WGS sequence"/>
</dbReference>
<dbReference type="RefSeq" id="WP_082791387.1">
    <property type="nucleotide sequence ID" value="NZ_CBDRGN010000006.1"/>
</dbReference>
<feature type="domain" description="Pyridoxamine 5'-phosphate oxidase N-terminal" evidence="2">
    <location>
        <begin position="15"/>
        <end position="109"/>
    </location>
</feature>
<evidence type="ECO:0000313" key="4">
    <source>
        <dbReference type="Proteomes" id="UP000182241"/>
    </source>
</evidence>
<dbReference type="Pfam" id="PF01243">
    <property type="entry name" value="PNPOx_N"/>
    <property type="match status" value="1"/>
</dbReference>
<dbReference type="EMBL" id="FNSA01000003">
    <property type="protein sequence ID" value="SED28715.1"/>
    <property type="molecule type" value="Genomic_DNA"/>
</dbReference>
<evidence type="ECO:0000256" key="1">
    <source>
        <dbReference type="SAM" id="MobiDB-lite"/>
    </source>
</evidence>
<evidence type="ECO:0000259" key="2">
    <source>
        <dbReference type="Pfam" id="PF01243"/>
    </source>
</evidence>
<name>A0A1H4ZFS9_TSUTY</name>
<sequence>MTDPDVARVAARTTVRRAIRTSLHCAIASCNPDGSPHVTPIGSILLDRDARSGIYFDVFNARLARNLARDPRITVLAVDSGSLRWLRALLRGRFEQSPGVQLVGTAGPARPARPEEITRFRRLVGPLGRTPGGRAFWSDLSRVRDLRFDDARPIHLGPMTRERRVSPRRRCPGGTSRSTGSRGDATR</sequence>
<feature type="compositionally biased region" description="Low complexity" evidence="1">
    <location>
        <begin position="172"/>
        <end position="187"/>
    </location>
</feature>
<dbReference type="InterPro" id="IPR011576">
    <property type="entry name" value="Pyridox_Oxase_N"/>
</dbReference>
<dbReference type="OrthoDB" id="1161330at2"/>
<gene>
    <name evidence="3" type="ORF">SAMN04489793_4539</name>
</gene>
<dbReference type="SUPFAM" id="SSF50475">
    <property type="entry name" value="FMN-binding split barrel"/>
    <property type="match status" value="1"/>
</dbReference>
<dbReference type="Gene3D" id="2.30.110.10">
    <property type="entry name" value="Electron Transport, Fmn-binding Protein, Chain A"/>
    <property type="match status" value="1"/>
</dbReference>